<dbReference type="SUPFAM" id="SSF56112">
    <property type="entry name" value="Protein kinase-like (PK-like)"/>
    <property type="match status" value="1"/>
</dbReference>
<name>A0ABD3EBQ7_9LAMI</name>
<dbReference type="InterPro" id="IPR011009">
    <property type="entry name" value="Kinase-like_dom_sf"/>
</dbReference>
<dbReference type="PANTHER" id="PTHR48007:SF77">
    <property type="entry name" value="PROTEIN KINASE DOMAIN-CONTAINING PROTEIN"/>
    <property type="match status" value="1"/>
</dbReference>
<dbReference type="PIRSF" id="PIRSF000654">
    <property type="entry name" value="Integrin-linked_kinase"/>
    <property type="match status" value="1"/>
</dbReference>
<dbReference type="InterPro" id="IPR000719">
    <property type="entry name" value="Prot_kinase_dom"/>
</dbReference>
<dbReference type="InterPro" id="IPR001245">
    <property type="entry name" value="Ser-Thr/Tyr_kinase_cat_dom"/>
</dbReference>
<dbReference type="PROSITE" id="PS50011">
    <property type="entry name" value="PROTEIN_KINASE_DOM"/>
    <property type="match status" value="1"/>
</dbReference>
<evidence type="ECO:0000313" key="3">
    <source>
        <dbReference type="Proteomes" id="UP001632038"/>
    </source>
</evidence>
<dbReference type="Pfam" id="PF07714">
    <property type="entry name" value="PK_Tyr_Ser-Thr"/>
    <property type="match status" value="1"/>
</dbReference>
<dbReference type="AlphaFoldDB" id="A0ABD3EBQ7"/>
<dbReference type="Gene3D" id="1.10.510.10">
    <property type="entry name" value="Transferase(Phosphotransferase) domain 1"/>
    <property type="match status" value="1"/>
</dbReference>
<dbReference type="Gene3D" id="3.30.200.20">
    <property type="entry name" value="Phosphorylase Kinase, domain 1"/>
    <property type="match status" value="1"/>
</dbReference>
<dbReference type="EMBL" id="JAVIJP010000006">
    <property type="protein sequence ID" value="KAL3651845.1"/>
    <property type="molecule type" value="Genomic_DNA"/>
</dbReference>
<dbReference type="PANTHER" id="PTHR48007">
    <property type="entry name" value="LEUCINE-RICH REPEAT RECEPTOR-LIKE PROTEIN KINASE PXC1"/>
    <property type="match status" value="1"/>
</dbReference>
<accession>A0ABD3EBQ7</accession>
<dbReference type="Proteomes" id="UP001632038">
    <property type="component" value="Unassembled WGS sequence"/>
</dbReference>
<reference evidence="3" key="1">
    <citation type="journal article" date="2024" name="IScience">
        <title>Strigolactones Initiate the Formation of Haustorium-like Structures in Castilleja.</title>
        <authorList>
            <person name="Buerger M."/>
            <person name="Peterson D."/>
            <person name="Chory J."/>
        </authorList>
    </citation>
    <scope>NUCLEOTIDE SEQUENCE [LARGE SCALE GENOMIC DNA]</scope>
</reference>
<evidence type="ECO:0000259" key="1">
    <source>
        <dbReference type="PROSITE" id="PS50011"/>
    </source>
</evidence>
<proteinExistence type="predicted"/>
<dbReference type="InterPro" id="IPR046959">
    <property type="entry name" value="PRK1-6/SRF4-like"/>
</dbReference>
<sequence>MTILPFLDKKVPQRASAEVLGKGTSYKAVLEMGTVVSVKRLKDVAIDEREFKEKIEEVGAMDHENLIPPRAYYYCREEKLLVYDYMPMESLSALLHAGKTPLNWETRSAIALGTARDIEYLHFQGPNVSHGNIKSSSILLTKDHEARVTDFRLNQLVGPPSTPKRVAGYRVPEVTDPCRVTQKGYVYSFGVLLLELLTGKAPTHALLNEEGTFLSREGKMVVSRPF</sequence>
<protein>
    <recommendedName>
        <fullName evidence="1">Protein kinase domain-containing protein</fullName>
    </recommendedName>
</protein>
<feature type="domain" description="Protein kinase" evidence="1">
    <location>
        <begin position="14"/>
        <end position="226"/>
    </location>
</feature>
<organism evidence="2 3">
    <name type="scientific">Castilleja foliolosa</name>
    <dbReference type="NCBI Taxonomy" id="1961234"/>
    <lineage>
        <taxon>Eukaryota</taxon>
        <taxon>Viridiplantae</taxon>
        <taxon>Streptophyta</taxon>
        <taxon>Embryophyta</taxon>
        <taxon>Tracheophyta</taxon>
        <taxon>Spermatophyta</taxon>
        <taxon>Magnoliopsida</taxon>
        <taxon>eudicotyledons</taxon>
        <taxon>Gunneridae</taxon>
        <taxon>Pentapetalae</taxon>
        <taxon>asterids</taxon>
        <taxon>lamiids</taxon>
        <taxon>Lamiales</taxon>
        <taxon>Orobanchaceae</taxon>
        <taxon>Pedicularideae</taxon>
        <taxon>Castillejinae</taxon>
        <taxon>Castilleja</taxon>
    </lineage>
</organism>
<keyword evidence="3" id="KW-1185">Reference proteome</keyword>
<evidence type="ECO:0000313" key="2">
    <source>
        <dbReference type="EMBL" id="KAL3651845.1"/>
    </source>
</evidence>
<gene>
    <name evidence="2" type="ORF">CASFOL_004847</name>
</gene>
<comment type="caution">
    <text evidence="2">The sequence shown here is derived from an EMBL/GenBank/DDBJ whole genome shotgun (WGS) entry which is preliminary data.</text>
</comment>